<sequence length="668" mass="77176">MINKYNDENDFIESYTVKRQKRDNLDYNDDLFYSEDQVKTAWIYPLTTLTGQKISSGLNISSEKITLMCTTPKKGKKIKIYLSEEMDFDLIEVIDPNSPSAKLLKNQDSLIFKTKDFPDINFDELYMLTFFEIEDDMNLEKEKFYISKTITPSIDGGAECTFDSKIEFTNSYKSVGIKVFVHEPIKDKIKGINVISPAGALIGNIKPINDDGKFPDLLPKEGTEVYPKLMFPFQVQPTLNLINYWASNQIIPINDIFNFLKSKGLKYNQEFSLGDFLKLGENTGTTTIRFDNVEKITYKAKGTKEIEKKDGTGRVEIVDMDDLITIKPNENQIYGYFRYGVGTNNSGTVILHRNVQQIYDVNIYDSSSNLKTTGFEVLCKMVTESFWKDYEFQGATIIDKDTGELKIDDKQIYQLMEKYAQQDRYAVTTNNWLAWKRINNSKYVLKNQHIIKRIESAMAMLSGAFKSNFCINKGDNDDYKILLPYYFELQNSIDNPKGFVSYTDLRVKLKSNYFKFTDDDFEPFVESVSNNKIYKLDINHYVFPEMTKNTETASIPSSMPIDQQLANGEYSKYQVKQFNKEISKINMIKNDYGSSNLNYNPLNLSYIENNGEFEFNKPQKINEIILSSFYGAGIWQLSLIDISDKEHVLELNLFDKNDSLNNFTNLIL</sequence>
<dbReference type="PATRIC" id="fig|1276258.3.peg.207"/>
<keyword evidence="2" id="KW-1185">Reference proteome</keyword>
<evidence type="ECO:0000313" key="1">
    <source>
        <dbReference type="EMBL" id="AHB36059.1"/>
    </source>
</evidence>
<proteinExistence type="predicted"/>
<reference evidence="1 2" key="1">
    <citation type="journal article" date="2014" name="Genome Announc.">
        <title>Complete Genome Sequence of Spiroplasma apis B31T (ATCC 33834), a Bacterium Associated with May Disease of Honeybees (Apis mellifera).</title>
        <authorList>
            <person name="Ku C."/>
            <person name="Lo W.S."/>
            <person name="Chen L.L."/>
            <person name="Kuo C.H."/>
        </authorList>
    </citation>
    <scope>NUCLEOTIDE SEQUENCE [LARGE SCALE GENOMIC DNA]</scope>
    <source>
        <strain evidence="1">B31</strain>
    </source>
</reference>
<organism evidence="1 2">
    <name type="scientific">Spiroplasma apis B31</name>
    <dbReference type="NCBI Taxonomy" id="1276258"/>
    <lineage>
        <taxon>Bacteria</taxon>
        <taxon>Bacillati</taxon>
        <taxon>Mycoplasmatota</taxon>
        <taxon>Mollicutes</taxon>
        <taxon>Entomoplasmatales</taxon>
        <taxon>Spiroplasmataceae</taxon>
        <taxon>Spiroplasma</taxon>
    </lineage>
</organism>
<dbReference type="EMBL" id="CP006682">
    <property type="protein sequence ID" value="AHB36059.1"/>
    <property type="molecule type" value="Genomic_DNA"/>
</dbReference>
<dbReference type="HOGENOM" id="CLU_400025_0_0_14"/>
<dbReference type="RefSeq" id="WP_023788993.1">
    <property type="nucleotide sequence ID" value="NC_022998.1"/>
</dbReference>
<dbReference type="KEGG" id="sapi:SAPIS_v1c02130"/>
<dbReference type="OrthoDB" id="390989at2"/>
<dbReference type="Proteomes" id="UP000018550">
    <property type="component" value="Chromosome"/>
</dbReference>
<evidence type="ECO:0000313" key="2">
    <source>
        <dbReference type="Proteomes" id="UP000018550"/>
    </source>
</evidence>
<name>V5RHQ0_SPIAP</name>
<dbReference type="STRING" id="1276258.SAPIS_v1c02130"/>
<dbReference type="AlphaFoldDB" id="V5RHQ0"/>
<gene>
    <name evidence="1" type="ORF">SAPIS_v1c02130</name>
</gene>
<accession>V5RHQ0</accession>
<protein>
    <submittedName>
        <fullName evidence="1">Uncharacterized protein</fullName>
    </submittedName>
</protein>